<accession>A0A8T3VLM5</accession>
<dbReference type="RefSeq" id="WP_303737310.1">
    <property type="nucleotide sequence ID" value="NZ_SUTE01000062.1"/>
</dbReference>
<organism evidence="2 3">
    <name type="scientific">Methanobrevibacter millerae</name>
    <dbReference type="NCBI Taxonomy" id="230361"/>
    <lineage>
        <taxon>Archaea</taxon>
        <taxon>Methanobacteriati</taxon>
        <taxon>Methanobacteriota</taxon>
        <taxon>Methanomada group</taxon>
        <taxon>Methanobacteria</taxon>
        <taxon>Methanobacteriales</taxon>
        <taxon>Methanobacteriaceae</taxon>
        <taxon>Methanobrevibacter</taxon>
    </lineage>
</organism>
<protein>
    <submittedName>
        <fullName evidence="2">Uncharacterized protein</fullName>
    </submittedName>
</protein>
<comment type="caution">
    <text evidence="2">The sequence shown here is derived from an EMBL/GenBank/DDBJ whole genome shotgun (WGS) entry which is preliminary data.</text>
</comment>
<dbReference type="EMBL" id="SUTE01000062">
    <property type="protein sequence ID" value="MBE6505661.1"/>
    <property type="molecule type" value="Genomic_DNA"/>
</dbReference>
<dbReference type="AlphaFoldDB" id="A0A8T3VLM5"/>
<evidence type="ECO:0000313" key="3">
    <source>
        <dbReference type="Proteomes" id="UP000762703"/>
    </source>
</evidence>
<keyword evidence="1" id="KW-1133">Transmembrane helix</keyword>
<dbReference type="Proteomes" id="UP000762703">
    <property type="component" value="Unassembled WGS sequence"/>
</dbReference>
<evidence type="ECO:0000256" key="1">
    <source>
        <dbReference type="SAM" id="Phobius"/>
    </source>
</evidence>
<name>A0A8T3VLM5_9EURY</name>
<feature type="transmembrane region" description="Helical" evidence="1">
    <location>
        <begin position="31"/>
        <end position="60"/>
    </location>
</feature>
<keyword evidence="1" id="KW-0472">Membrane</keyword>
<evidence type="ECO:0000313" key="2">
    <source>
        <dbReference type="EMBL" id="MBE6505661.1"/>
    </source>
</evidence>
<proteinExistence type="predicted"/>
<feature type="transmembrane region" description="Helical" evidence="1">
    <location>
        <begin position="6"/>
        <end position="24"/>
    </location>
</feature>
<gene>
    <name evidence="2" type="ORF">E7Z73_07990</name>
</gene>
<sequence length="71" mass="8010">MVDKTMTIALLISFFIPGLGIAYVGDVKKALMILGVWVVCKILSFYSFFMSIVVFIIWAYGLYATYREASI</sequence>
<keyword evidence="1" id="KW-0812">Transmembrane</keyword>
<reference evidence="2" key="1">
    <citation type="submission" date="2019-04" db="EMBL/GenBank/DDBJ databases">
        <title>Evolution of Biomass-Degrading Anaerobic Consortia Revealed by Metagenomics.</title>
        <authorList>
            <person name="Peng X."/>
        </authorList>
    </citation>
    <scope>NUCLEOTIDE SEQUENCE</scope>
    <source>
        <strain evidence="2">SIG12</strain>
    </source>
</reference>